<dbReference type="InterPro" id="IPR038765">
    <property type="entry name" value="Papain-like_cys_pep_sf"/>
</dbReference>
<protein>
    <recommendedName>
        <fullName evidence="1">OTU domain-containing protein</fullName>
    </recommendedName>
</protein>
<dbReference type="PROSITE" id="PS50802">
    <property type="entry name" value="OTU"/>
    <property type="match status" value="1"/>
</dbReference>
<dbReference type="Proteomes" id="UP000663854">
    <property type="component" value="Unassembled WGS sequence"/>
</dbReference>
<dbReference type="GO" id="GO:0004843">
    <property type="term" value="F:cysteine-type deubiquitinase activity"/>
    <property type="evidence" value="ECO:0007669"/>
    <property type="project" value="TreeGrafter"/>
</dbReference>
<evidence type="ECO:0000313" key="3">
    <source>
        <dbReference type="EMBL" id="CAF1429097.1"/>
    </source>
</evidence>
<dbReference type="Proteomes" id="UP000663870">
    <property type="component" value="Unassembled WGS sequence"/>
</dbReference>
<organism evidence="3 4">
    <name type="scientific">Rotaria sordida</name>
    <dbReference type="NCBI Taxonomy" id="392033"/>
    <lineage>
        <taxon>Eukaryota</taxon>
        <taxon>Metazoa</taxon>
        <taxon>Spiralia</taxon>
        <taxon>Gnathifera</taxon>
        <taxon>Rotifera</taxon>
        <taxon>Eurotatoria</taxon>
        <taxon>Bdelloidea</taxon>
        <taxon>Philodinida</taxon>
        <taxon>Philodinidae</taxon>
        <taxon>Rotaria</taxon>
    </lineage>
</organism>
<dbReference type="AlphaFoldDB" id="A0A815MSY7"/>
<evidence type="ECO:0000313" key="4">
    <source>
        <dbReference type="Proteomes" id="UP000663870"/>
    </source>
</evidence>
<gene>
    <name evidence="3" type="ORF">JXQ802_LOCUS36322</name>
    <name evidence="2" type="ORF">PYM288_LOCUS23344</name>
</gene>
<dbReference type="Pfam" id="PF02338">
    <property type="entry name" value="OTU"/>
    <property type="match status" value="1"/>
</dbReference>
<evidence type="ECO:0000259" key="1">
    <source>
        <dbReference type="PROSITE" id="PS50802"/>
    </source>
</evidence>
<feature type="domain" description="OTU" evidence="1">
    <location>
        <begin position="89"/>
        <end position="217"/>
    </location>
</feature>
<comment type="caution">
    <text evidence="3">The sequence shown here is derived from an EMBL/GenBank/DDBJ whole genome shotgun (WGS) entry which is preliminary data.</text>
</comment>
<keyword evidence="4" id="KW-1185">Reference proteome</keyword>
<dbReference type="PANTHER" id="PTHR12419">
    <property type="entry name" value="OTU DOMAIN CONTAINING PROTEIN"/>
    <property type="match status" value="1"/>
</dbReference>
<evidence type="ECO:0000313" key="2">
    <source>
        <dbReference type="EMBL" id="CAF1172354.1"/>
    </source>
</evidence>
<dbReference type="GO" id="GO:0016579">
    <property type="term" value="P:protein deubiquitination"/>
    <property type="evidence" value="ECO:0007669"/>
    <property type="project" value="TreeGrafter"/>
</dbReference>
<name>A0A815MSY7_9BILA</name>
<dbReference type="EMBL" id="CAJNOL010001856">
    <property type="protein sequence ID" value="CAF1429097.1"/>
    <property type="molecule type" value="Genomic_DNA"/>
</dbReference>
<dbReference type="SUPFAM" id="SSF54001">
    <property type="entry name" value="Cysteine proteinases"/>
    <property type="match status" value="1"/>
</dbReference>
<sequence>MTAVKIYGITICIHEKNSENIYEIDDDCPIIHLIKTNLEDGSDIYLATGKDDDKKKLSHDEKCEEQNEQDICFEPNYLAEFKTICSLNVTVRPIKYDGNRYFRALSDQITGSQEGHVVLRAIVIDFISDHREIFESSIDHEHFSSWEDFIYRMRQNGTFADGIVVVASAMLLCRQIIIHQRAQRPVLFKSLCFISNNNQIHLVYDSKKLHYNSLWLIDGNKLYVEESECVSA</sequence>
<dbReference type="EMBL" id="CAJNOH010001075">
    <property type="protein sequence ID" value="CAF1172354.1"/>
    <property type="molecule type" value="Genomic_DNA"/>
</dbReference>
<reference evidence="3" key="1">
    <citation type="submission" date="2021-02" db="EMBL/GenBank/DDBJ databases">
        <authorList>
            <person name="Nowell W R."/>
        </authorList>
    </citation>
    <scope>NUCLEOTIDE SEQUENCE</scope>
</reference>
<dbReference type="InterPro" id="IPR050704">
    <property type="entry name" value="Peptidase_C85-like"/>
</dbReference>
<dbReference type="Gene3D" id="3.90.70.80">
    <property type="match status" value="1"/>
</dbReference>
<proteinExistence type="predicted"/>
<dbReference type="InterPro" id="IPR003323">
    <property type="entry name" value="OTU_dom"/>
</dbReference>
<accession>A0A815MSY7</accession>